<dbReference type="Proteomes" id="UP000316621">
    <property type="component" value="Chromosome 4"/>
</dbReference>
<keyword evidence="1" id="KW-0812">Transmembrane</keyword>
<sequence>MGAVVQKTSGLGWDSFVGFSIALAYQSAGDAYPVTLDTRLTGVLILLCVCLRCKMLVTWICIIVDVVMYHSTWQWVSNIKWTNSPSMKTPPLHIARHSTNVVPVLGILYRINGFRMTSFDFGVKEKQPKNMAKSEKLAR</sequence>
<evidence type="ECO:0000313" key="3">
    <source>
        <dbReference type="Proteomes" id="UP000316621"/>
    </source>
</evidence>
<proteinExistence type="predicted"/>
<dbReference type="Gramene" id="RZC59258">
    <property type="protein sequence ID" value="RZC59258"/>
    <property type="gene ID" value="C5167_006563"/>
</dbReference>
<protein>
    <submittedName>
        <fullName evidence="2">Uncharacterized protein</fullName>
    </submittedName>
</protein>
<reference evidence="2 3" key="1">
    <citation type="journal article" date="2018" name="Science">
        <title>The opium poppy genome and morphinan production.</title>
        <authorList>
            <person name="Guo L."/>
            <person name="Winzer T."/>
            <person name="Yang X."/>
            <person name="Li Y."/>
            <person name="Ning Z."/>
            <person name="He Z."/>
            <person name="Teodor R."/>
            <person name="Lu Y."/>
            <person name="Bowser T.A."/>
            <person name="Graham I.A."/>
            <person name="Ye K."/>
        </authorList>
    </citation>
    <scope>NUCLEOTIDE SEQUENCE [LARGE SCALE GENOMIC DNA]</scope>
    <source>
        <strain evidence="3">cv. HN1</strain>
        <tissue evidence="2">Leaves</tissue>
    </source>
</reference>
<keyword evidence="3" id="KW-1185">Reference proteome</keyword>
<name>A0A4Y7JHI7_PAPSO</name>
<keyword evidence="1" id="KW-0472">Membrane</keyword>
<evidence type="ECO:0000256" key="1">
    <source>
        <dbReference type="SAM" id="Phobius"/>
    </source>
</evidence>
<feature type="transmembrane region" description="Helical" evidence="1">
    <location>
        <begin position="43"/>
        <end position="67"/>
    </location>
</feature>
<organism evidence="2 3">
    <name type="scientific">Papaver somniferum</name>
    <name type="common">Opium poppy</name>
    <dbReference type="NCBI Taxonomy" id="3469"/>
    <lineage>
        <taxon>Eukaryota</taxon>
        <taxon>Viridiplantae</taxon>
        <taxon>Streptophyta</taxon>
        <taxon>Embryophyta</taxon>
        <taxon>Tracheophyta</taxon>
        <taxon>Spermatophyta</taxon>
        <taxon>Magnoliopsida</taxon>
        <taxon>Ranunculales</taxon>
        <taxon>Papaveraceae</taxon>
        <taxon>Papaveroideae</taxon>
        <taxon>Papaver</taxon>
    </lineage>
</organism>
<gene>
    <name evidence="2" type="ORF">C5167_006563</name>
</gene>
<dbReference type="EMBL" id="CM010718">
    <property type="protein sequence ID" value="RZC59258.1"/>
    <property type="molecule type" value="Genomic_DNA"/>
</dbReference>
<dbReference type="AlphaFoldDB" id="A0A4Y7JHI7"/>
<keyword evidence="1" id="KW-1133">Transmembrane helix</keyword>
<evidence type="ECO:0000313" key="2">
    <source>
        <dbReference type="EMBL" id="RZC59258.1"/>
    </source>
</evidence>
<accession>A0A4Y7JHI7</accession>